<proteinExistence type="predicted"/>
<accession>A0A450UEN1</accession>
<protein>
    <submittedName>
        <fullName evidence="3">Uncharacterized protein</fullName>
    </submittedName>
</protein>
<dbReference type="EMBL" id="CAADFG010000018">
    <property type="protein sequence ID" value="VFJ89943.1"/>
    <property type="molecule type" value="Genomic_DNA"/>
</dbReference>
<evidence type="ECO:0000256" key="1">
    <source>
        <dbReference type="SAM" id="MobiDB-lite"/>
    </source>
</evidence>
<feature type="compositionally biased region" description="Basic and acidic residues" evidence="1">
    <location>
        <begin position="66"/>
        <end position="77"/>
    </location>
</feature>
<gene>
    <name evidence="2" type="ORF">BECKH772A_GA0070896_1001824</name>
    <name evidence="3" type="ORF">BECKH772B_GA0070898_1001228</name>
    <name evidence="4" type="ORF">BECKH772C_GA0070978_1001724</name>
</gene>
<dbReference type="EMBL" id="CAADFJ010000017">
    <property type="protein sequence ID" value="VFJ97954.1"/>
    <property type="molecule type" value="Genomic_DNA"/>
</dbReference>
<sequence length="93" mass="10289">MTTTKDPDMLDEYDFSKGVRGKYAERYARETNIVRLDDDVAAMFPNSKKVNDAPRAVEKSSNPRVVDLHAGRTKDPADAEALENLEGAETSAD</sequence>
<feature type="region of interest" description="Disordered" evidence="1">
    <location>
        <begin position="52"/>
        <end position="79"/>
    </location>
</feature>
<name>A0A450UEN1_9GAMM</name>
<evidence type="ECO:0000313" key="2">
    <source>
        <dbReference type="EMBL" id="VFJ89943.1"/>
    </source>
</evidence>
<dbReference type="AlphaFoldDB" id="A0A450UEN1"/>
<reference evidence="3" key="1">
    <citation type="submission" date="2019-02" db="EMBL/GenBank/DDBJ databases">
        <authorList>
            <person name="Gruber-Vodicka R. H."/>
            <person name="Seah K. B. B."/>
        </authorList>
    </citation>
    <scope>NUCLEOTIDE SEQUENCE</scope>
    <source>
        <strain evidence="4">BECK_SA2B12</strain>
        <strain evidence="2">BECK_SA2B15</strain>
        <strain evidence="3">BECK_SA2B20</strain>
    </source>
</reference>
<dbReference type="EMBL" id="CAADFI010000012">
    <property type="protein sequence ID" value="VFJ90934.1"/>
    <property type="molecule type" value="Genomic_DNA"/>
</dbReference>
<organism evidence="3">
    <name type="scientific">Candidatus Kentrum eta</name>
    <dbReference type="NCBI Taxonomy" id="2126337"/>
    <lineage>
        <taxon>Bacteria</taxon>
        <taxon>Pseudomonadati</taxon>
        <taxon>Pseudomonadota</taxon>
        <taxon>Gammaproteobacteria</taxon>
        <taxon>Candidatus Kentrum</taxon>
    </lineage>
</organism>
<evidence type="ECO:0000313" key="4">
    <source>
        <dbReference type="EMBL" id="VFJ97954.1"/>
    </source>
</evidence>
<evidence type="ECO:0000313" key="3">
    <source>
        <dbReference type="EMBL" id="VFJ90934.1"/>
    </source>
</evidence>